<reference evidence="5 6" key="1">
    <citation type="journal article" date="2019" name="Int. J. Syst. Evol. Microbiol.">
        <title>The Global Catalogue of Microorganisms (GCM) 10K type strain sequencing project: providing services to taxonomists for standard genome sequencing and annotation.</title>
        <authorList>
            <consortium name="The Broad Institute Genomics Platform"/>
            <consortium name="The Broad Institute Genome Sequencing Center for Infectious Disease"/>
            <person name="Wu L."/>
            <person name="Ma J."/>
        </authorList>
    </citation>
    <scope>NUCLEOTIDE SEQUENCE [LARGE SCALE GENOMIC DNA]</scope>
    <source>
        <strain evidence="5 6">JCM 15481</strain>
    </source>
</reference>
<name>A0ABN2XCC1_9ACTN</name>
<dbReference type="RefSeq" id="WP_344287076.1">
    <property type="nucleotide sequence ID" value="NZ_BAAAPF010000003.1"/>
</dbReference>
<dbReference type="Proteomes" id="UP001500443">
    <property type="component" value="Unassembled WGS sequence"/>
</dbReference>
<feature type="region of interest" description="Disordered" evidence="3">
    <location>
        <begin position="1"/>
        <end position="60"/>
    </location>
</feature>
<feature type="compositionally biased region" description="Pro residues" evidence="3">
    <location>
        <begin position="40"/>
        <end position="52"/>
    </location>
</feature>
<evidence type="ECO:0000256" key="3">
    <source>
        <dbReference type="SAM" id="MobiDB-lite"/>
    </source>
</evidence>
<protein>
    <recommendedName>
        <fullName evidence="4">Lsr2 DNA-binding domain-containing protein</fullName>
    </recommendedName>
</protein>
<sequence>MTINALRALLDEEQPHATRPPAPRQPRSKPTAKENHVHDPAPPPAPKPAPPDDPQEQDTPVWALLAWGDEHVAPEVRDQAADARTAITALRARRDAEQELTAIAVETETLEQRLAELRAREAELAPPKTKRKKQPLGYPPADVRAWAAEQGIEVSPVGRVPKAIVEQWRAATGVRPGLGTARQ</sequence>
<evidence type="ECO:0000259" key="4">
    <source>
        <dbReference type="Pfam" id="PF23359"/>
    </source>
</evidence>
<gene>
    <name evidence="5" type="ORF">GCM10009802_03340</name>
</gene>
<evidence type="ECO:0000313" key="6">
    <source>
        <dbReference type="Proteomes" id="UP001500443"/>
    </source>
</evidence>
<evidence type="ECO:0000313" key="5">
    <source>
        <dbReference type="EMBL" id="GAA2107891.1"/>
    </source>
</evidence>
<keyword evidence="1" id="KW-0238">DNA-binding</keyword>
<dbReference type="InterPro" id="IPR036625">
    <property type="entry name" value="E3-bd_dom_sf"/>
</dbReference>
<dbReference type="Pfam" id="PF23359">
    <property type="entry name" value="Lsr2_DNA-bd"/>
    <property type="match status" value="1"/>
</dbReference>
<dbReference type="InterPro" id="IPR055370">
    <property type="entry name" value="Lsr2_DNA-bd"/>
</dbReference>
<comment type="caution">
    <text evidence="5">The sequence shown here is derived from an EMBL/GenBank/DDBJ whole genome shotgun (WGS) entry which is preliminary data.</text>
</comment>
<evidence type="ECO:0000256" key="2">
    <source>
        <dbReference type="SAM" id="Coils"/>
    </source>
</evidence>
<dbReference type="EMBL" id="BAAAPF010000003">
    <property type="protein sequence ID" value="GAA2107891.1"/>
    <property type="molecule type" value="Genomic_DNA"/>
</dbReference>
<feature type="coiled-coil region" evidence="2">
    <location>
        <begin position="93"/>
        <end position="120"/>
    </location>
</feature>
<keyword evidence="6" id="KW-1185">Reference proteome</keyword>
<dbReference type="Gene3D" id="4.10.320.10">
    <property type="entry name" value="E3-binding domain"/>
    <property type="match status" value="1"/>
</dbReference>
<organism evidence="5 6">
    <name type="scientific">Streptomyces synnematoformans</name>
    <dbReference type="NCBI Taxonomy" id="415721"/>
    <lineage>
        <taxon>Bacteria</taxon>
        <taxon>Bacillati</taxon>
        <taxon>Actinomycetota</taxon>
        <taxon>Actinomycetes</taxon>
        <taxon>Kitasatosporales</taxon>
        <taxon>Streptomycetaceae</taxon>
        <taxon>Streptomyces</taxon>
    </lineage>
</organism>
<accession>A0ABN2XCC1</accession>
<feature type="domain" description="Lsr2 DNA-binding" evidence="4">
    <location>
        <begin position="140"/>
        <end position="171"/>
    </location>
</feature>
<keyword evidence="2" id="KW-0175">Coiled coil</keyword>
<proteinExistence type="predicted"/>
<evidence type="ECO:0000256" key="1">
    <source>
        <dbReference type="ARBA" id="ARBA00023125"/>
    </source>
</evidence>